<dbReference type="PANTHER" id="PTHR43628:SF1">
    <property type="entry name" value="CHITIN SYNTHASE REGULATORY FACTOR 2-RELATED"/>
    <property type="match status" value="1"/>
</dbReference>
<dbReference type="SMART" id="SM00671">
    <property type="entry name" value="SEL1"/>
    <property type="match status" value="3"/>
</dbReference>
<name>K0T1L3_THAOC</name>
<dbReference type="Pfam" id="PF08238">
    <property type="entry name" value="Sel1"/>
    <property type="match status" value="3"/>
</dbReference>
<gene>
    <name evidence="1" type="ORF">THAOC_07529</name>
</gene>
<dbReference type="OrthoDB" id="46592at2759"/>
<evidence type="ECO:0008006" key="3">
    <source>
        <dbReference type="Google" id="ProtNLM"/>
    </source>
</evidence>
<feature type="non-terminal residue" evidence="1">
    <location>
        <position position="1"/>
    </location>
</feature>
<sequence>TECWPAGRLDNLVPDDIAKLVKGVTLDLWDGHDIPVSKSDDPSVRGNAPLEGEAGLPFDVAFDERAEFFRAKALDGDPRAQHSYALLRWSGFGGVARDELESAKFHAAAASQNHLDGLAVLGGCLRTGTGVKRDVGLGLRIIDLCSGLGNPTGVNKKAALLESNDDDFGAVRLYQEAVERGRVNALLLFNLGWAYIHGSGVEADRERGLNLWRESAGREPDEGSEEAAWNLHLELEGEDRDEANKWLIPNANPMARLTTHETIATPYETSSSTSAARAVATALSARTAATFLSLMAGVAVCAWWGCWSDADGSRGFFAGYVDGDLAEGLRGAKPCVVAIAAATSMAMVRQLLPGTIVGRDGILVSPLLRSSDFNLRVRRLICSVQWVQSSDAHTNQVLNELRAQTGVGESALSPFL</sequence>
<organism evidence="1 2">
    <name type="scientific">Thalassiosira oceanica</name>
    <name type="common">Marine diatom</name>
    <dbReference type="NCBI Taxonomy" id="159749"/>
    <lineage>
        <taxon>Eukaryota</taxon>
        <taxon>Sar</taxon>
        <taxon>Stramenopiles</taxon>
        <taxon>Ochrophyta</taxon>
        <taxon>Bacillariophyta</taxon>
        <taxon>Coscinodiscophyceae</taxon>
        <taxon>Thalassiosirophycidae</taxon>
        <taxon>Thalassiosirales</taxon>
        <taxon>Thalassiosiraceae</taxon>
        <taxon>Thalassiosira</taxon>
    </lineage>
</organism>
<dbReference type="EMBL" id="AGNL01007694">
    <property type="protein sequence ID" value="EJK71064.1"/>
    <property type="molecule type" value="Genomic_DNA"/>
</dbReference>
<evidence type="ECO:0000313" key="2">
    <source>
        <dbReference type="Proteomes" id="UP000266841"/>
    </source>
</evidence>
<dbReference type="InterPro" id="IPR052945">
    <property type="entry name" value="Mitotic_Regulator"/>
</dbReference>
<comment type="caution">
    <text evidence="1">The sequence shown here is derived from an EMBL/GenBank/DDBJ whole genome shotgun (WGS) entry which is preliminary data.</text>
</comment>
<accession>K0T1L3</accession>
<dbReference type="Gene3D" id="1.25.40.10">
    <property type="entry name" value="Tetratricopeptide repeat domain"/>
    <property type="match status" value="1"/>
</dbReference>
<protein>
    <recommendedName>
        <fullName evidence="3">Sel1 repeat family protein</fullName>
    </recommendedName>
</protein>
<reference evidence="1 2" key="1">
    <citation type="journal article" date="2012" name="Genome Biol.">
        <title>Genome and low-iron response of an oceanic diatom adapted to chronic iron limitation.</title>
        <authorList>
            <person name="Lommer M."/>
            <person name="Specht M."/>
            <person name="Roy A.S."/>
            <person name="Kraemer L."/>
            <person name="Andreson R."/>
            <person name="Gutowska M.A."/>
            <person name="Wolf J."/>
            <person name="Bergner S.V."/>
            <person name="Schilhabel M.B."/>
            <person name="Klostermeier U.C."/>
            <person name="Beiko R.G."/>
            <person name="Rosenstiel P."/>
            <person name="Hippler M."/>
            <person name="Laroche J."/>
        </authorList>
    </citation>
    <scope>NUCLEOTIDE SEQUENCE [LARGE SCALE GENOMIC DNA]</scope>
    <source>
        <strain evidence="1 2">CCMP1005</strain>
    </source>
</reference>
<dbReference type="InterPro" id="IPR006597">
    <property type="entry name" value="Sel1-like"/>
</dbReference>
<dbReference type="SUPFAM" id="SSF81901">
    <property type="entry name" value="HCP-like"/>
    <property type="match status" value="1"/>
</dbReference>
<dbReference type="Proteomes" id="UP000266841">
    <property type="component" value="Unassembled WGS sequence"/>
</dbReference>
<dbReference type="PANTHER" id="PTHR43628">
    <property type="entry name" value="ACTIVATOR OF C KINASE PROTEIN 1-RELATED"/>
    <property type="match status" value="1"/>
</dbReference>
<keyword evidence="2" id="KW-1185">Reference proteome</keyword>
<dbReference type="AlphaFoldDB" id="K0T1L3"/>
<proteinExistence type="predicted"/>
<dbReference type="InterPro" id="IPR011990">
    <property type="entry name" value="TPR-like_helical_dom_sf"/>
</dbReference>
<evidence type="ECO:0000313" key="1">
    <source>
        <dbReference type="EMBL" id="EJK71064.1"/>
    </source>
</evidence>